<comment type="similarity">
    <text evidence="2">Belongs to the methyltransferase superfamily. L-isoaspartyl/D-aspartyl protein methyltransferase family.</text>
</comment>
<dbReference type="Pfam" id="PF01135">
    <property type="entry name" value="PCMT"/>
    <property type="match status" value="1"/>
</dbReference>
<dbReference type="CDD" id="cd02440">
    <property type="entry name" value="AdoMet_MTases"/>
    <property type="match status" value="1"/>
</dbReference>
<dbReference type="GO" id="GO:0005737">
    <property type="term" value="C:cytoplasm"/>
    <property type="evidence" value="ECO:0007669"/>
    <property type="project" value="UniProtKB-SubCell"/>
</dbReference>
<dbReference type="NCBIfam" id="TIGR04364">
    <property type="entry name" value="methyltran_FxLD"/>
    <property type="match status" value="1"/>
</dbReference>
<dbReference type="AlphaFoldDB" id="A0A561ENC2"/>
<keyword evidence="7 12" id="KW-0808">Transferase</keyword>
<reference evidence="12 13" key="1">
    <citation type="submission" date="2019-06" db="EMBL/GenBank/DDBJ databases">
        <title>Sequencing the genomes of 1000 actinobacteria strains.</title>
        <authorList>
            <person name="Klenk H.-P."/>
        </authorList>
    </citation>
    <scope>NUCLEOTIDE SEQUENCE [LARGE SCALE GENOMIC DNA]</scope>
    <source>
        <strain evidence="12 13">DSM 41649</strain>
    </source>
</reference>
<evidence type="ECO:0000256" key="3">
    <source>
        <dbReference type="ARBA" id="ARBA00011890"/>
    </source>
</evidence>
<gene>
    <name evidence="12" type="ORF">FB465_2112</name>
</gene>
<dbReference type="EC" id="2.1.1.77" evidence="3"/>
<dbReference type="Proteomes" id="UP000318416">
    <property type="component" value="Unassembled WGS sequence"/>
</dbReference>
<dbReference type="GO" id="GO:0032259">
    <property type="term" value="P:methylation"/>
    <property type="evidence" value="ECO:0007669"/>
    <property type="project" value="UniProtKB-KW"/>
</dbReference>
<name>A0A561ENC2_9ACTN</name>
<dbReference type="InterPro" id="IPR000682">
    <property type="entry name" value="PCMT"/>
</dbReference>
<evidence type="ECO:0000256" key="2">
    <source>
        <dbReference type="ARBA" id="ARBA00005369"/>
    </source>
</evidence>
<evidence type="ECO:0000256" key="8">
    <source>
        <dbReference type="ARBA" id="ARBA00022691"/>
    </source>
</evidence>
<dbReference type="PANTHER" id="PTHR11579">
    <property type="entry name" value="PROTEIN-L-ISOASPARTATE O-METHYLTRANSFERASE"/>
    <property type="match status" value="1"/>
</dbReference>
<dbReference type="InterPro" id="IPR027573">
    <property type="entry name" value="Methyltran_FxLD"/>
</dbReference>
<dbReference type="Gene3D" id="3.40.50.150">
    <property type="entry name" value="Vaccinia Virus protein VP39"/>
    <property type="match status" value="1"/>
</dbReference>
<keyword evidence="8" id="KW-0949">S-adenosyl-L-methionine</keyword>
<evidence type="ECO:0000256" key="4">
    <source>
        <dbReference type="ARBA" id="ARBA00013346"/>
    </source>
</evidence>
<organism evidence="12 13">
    <name type="scientific">Kitasatospora atroaurantiaca</name>
    <dbReference type="NCBI Taxonomy" id="285545"/>
    <lineage>
        <taxon>Bacteria</taxon>
        <taxon>Bacillati</taxon>
        <taxon>Actinomycetota</taxon>
        <taxon>Actinomycetes</taxon>
        <taxon>Kitasatosporales</taxon>
        <taxon>Streptomycetaceae</taxon>
        <taxon>Kitasatospora</taxon>
    </lineage>
</organism>
<evidence type="ECO:0000256" key="9">
    <source>
        <dbReference type="ARBA" id="ARBA00030757"/>
    </source>
</evidence>
<evidence type="ECO:0000256" key="6">
    <source>
        <dbReference type="ARBA" id="ARBA00022603"/>
    </source>
</evidence>
<dbReference type="SUPFAM" id="SSF53335">
    <property type="entry name" value="S-adenosyl-L-methionine-dependent methyltransferases"/>
    <property type="match status" value="1"/>
</dbReference>
<evidence type="ECO:0000256" key="5">
    <source>
        <dbReference type="ARBA" id="ARBA00022490"/>
    </source>
</evidence>
<dbReference type="RefSeq" id="WP_145789681.1">
    <property type="nucleotide sequence ID" value="NZ_BAAABR010000089.1"/>
</dbReference>
<keyword evidence="5" id="KW-0963">Cytoplasm</keyword>
<accession>A0A561ENC2</accession>
<dbReference type="InterPro" id="IPR029063">
    <property type="entry name" value="SAM-dependent_MTases_sf"/>
</dbReference>
<evidence type="ECO:0000256" key="1">
    <source>
        <dbReference type="ARBA" id="ARBA00004496"/>
    </source>
</evidence>
<proteinExistence type="inferred from homology"/>
<evidence type="ECO:0000256" key="10">
    <source>
        <dbReference type="ARBA" id="ARBA00031323"/>
    </source>
</evidence>
<evidence type="ECO:0000313" key="13">
    <source>
        <dbReference type="Proteomes" id="UP000318416"/>
    </source>
</evidence>
<keyword evidence="6 12" id="KW-0489">Methyltransferase</keyword>
<sequence length="401" mass="42386">MSTATPASPNTLRDQMVDSIAATHPLTAEVEDALRAVPRHEFVPDATAEQAYADQSVTIKPNPAGGLPLSCASVPSLVADMLVWLRPEKGDTVVEIGAGTGYNAALLAHLVGPTGRVVTLDIDEDVTAHARKALEATGNTAITVLTRDGALGAPEHGHPARMIVTVGAWDVPAAWWDQLEPGARLVVPLSWRGQARCLGLDRQGDRMVSDVVELCGFVPMLGQDGERTATIDTDGLVALHFDADQPIDPAVLRGVLDQPKTAVASGVTVPGDESFDGVWLRLSATDPATCRIAADRAAADSGMCKPAIPGRSPALAEGDSLAYLTLTRREIEGSVRFELGATGHGPAGQHLAFRLCEQIRHWDRARDVRPTITLHPAGTPDDKIGGGYVIDKPGARMIITY</sequence>
<dbReference type="GO" id="GO:0004719">
    <property type="term" value="F:protein-L-isoaspartate (D-aspartate) O-methyltransferase activity"/>
    <property type="evidence" value="ECO:0007669"/>
    <property type="project" value="UniProtKB-EC"/>
</dbReference>
<evidence type="ECO:0000313" key="12">
    <source>
        <dbReference type="EMBL" id="TWE17107.1"/>
    </source>
</evidence>
<evidence type="ECO:0000256" key="11">
    <source>
        <dbReference type="ARBA" id="ARBA00031350"/>
    </source>
</evidence>
<evidence type="ECO:0000256" key="7">
    <source>
        <dbReference type="ARBA" id="ARBA00022679"/>
    </source>
</evidence>
<comment type="subcellular location">
    <subcellularLocation>
        <location evidence="1">Cytoplasm</location>
    </subcellularLocation>
</comment>
<dbReference type="PANTHER" id="PTHR11579:SF0">
    <property type="entry name" value="PROTEIN-L-ISOASPARTATE(D-ASPARTATE) O-METHYLTRANSFERASE"/>
    <property type="match status" value="1"/>
</dbReference>
<dbReference type="OrthoDB" id="4035289at2"/>
<comment type="caution">
    <text evidence="12">The sequence shown here is derived from an EMBL/GenBank/DDBJ whole genome shotgun (WGS) entry which is preliminary data.</text>
</comment>
<protein>
    <recommendedName>
        <fullName evidence="4">Protein-L-isoaspartate O-methyltransferase</fullName>
        <ecNumber evidence="3">2.1.1.77</ecNumber>
    </recommendedName>
    <alternativeName>
        <fullName evidence="11">L-isoaspartyl protein carboxyl methyltransferase</fullName>
    </alternativeName>
    <alternativeName>
        <fullName evidence="9">Protein L-isoaspartyl methyltransferase</fullName>
    </alternativeName>
    <alternativeName>
        <fullName evidence="10">Protein-beta-aspartate methyltransferase</fullName>
    </alternativeName>
</protein>
<dbReference type="EMBL" id="VIVR01000001">
    <property type="protein sequence ID" value="TWE17107.1"/>
    <property type="molecule type" value="Genomic_DNA"/>
</dbReference>
<keyword evidence="13" id="KW-1185">Reference proteome</keyword>